<reference evidence="2" key="1">
    <citation type="submission" date="2018-05" db="EMBL/GenBank/DDBJ databases">
        <authorList>
            <person name="Lanie J.A."/>
            <person name="Ng W.-L."/>
            <person name="Kazmierczak K.M."/>
            <person name="Andrzejewski T.M."/>
            <person name="Davidsen T.M."/>
            <person name="Wayne K.J."/>
            <person name="Tettelin H."/>
            <person name="Glass J.I."/>
            <person name="Rusch D."/>
            <person name="Podicherti R."/>
            <person name="Tsui H.-C.T."/>
            <person name="Winkler M.E."/>
        </authorList>
    </citation>
    <scope>NUCLEOTIDE SEQUENCE</scope>
</reference>
<dbReference type="InterPro" id="IPR015813">
    <property type="entry name" value="Pyrv/PenolPyrv_kinase-like_dom"/>
</dbReference>
<dbReference type="InterPro" id="IPR040442">
    <property type="entry name" value="Pyrv_kinase-like_dom_sf"/>
</dbReference>
<dbReference type="Gene3D" id="3.20.20.60">
    <property type="entry name" value="Phosphoenolpyruvate-binding domains"/>
    <property type="match status" value="1"/>
</dbReference>
<name>A0A382MVY9_9ZZZZ</name>
<dbReference type="PANTHER" id="PTHR21631:SF3">
    <property type="entry name" value="BIFUNCTIONAL GLYOXYLATE CYCLE PROTEIN"/>
    <property type="match status" value="1"/>
</dbReference>
<dbReference type="Pfam" id="PF00463">
    <property type="entry name" value="ICL"/>
    <property type="match status" value="1"/>
</dbReference>
<dbReference type="PANTHER" id="PTHR21631">
    <property type="entry name" value="ISOCITRATE LYASE/MALATE SYNTHASE"/>
    <property type="match status" value="1"/>
</dbReference>
<feature type="non-terminal residue" evidence="2">
    <location>
        <position position="122"/>
    </location>
</feature>
<dbReference type="GO" id="GO:0004451">
    <property type="term" value="F:isocitrate lyase activity"/>
    <property type="evidence" value="ECO:0007669"/>
    <property type="project" value="InterPro"/>
</dbReference>
<sequence length="122" mass="13668">MGTHEEFARLVRTHHKRFSNVKRDYSINDVYRLSGSIDIKHTLAHMGAENLWDYINFEPFVRALGAVTGNQAVQMVRAGLQSIYLSGWQVAADNNTAGTMYPDQSLYPANSGPELVKKINNA</sequence>
<organism evidence="2">
    <name type="scientific">marine metagenome</name>
    <dbReference type="NCBI Taxonomy" id="408172"/>
    <lineage>
        <taxon>unclassified sequences</taxon>
        <taxon>metagenomes</taxon>
        <taxon>ecological metagenomes</taxon>
    </lineage>
</organism>
<dbReference type="SUPFAM" id="SSF51621">
    <property type="entry name" value="Phosphoenolpyruvate/pyruvate domain"/>
    <property type="match status" value="1"/>
</dbReference>
<protein>
    <recommendedName>
        <fullName evidence="3">Isocitrate lyase</fullName>
    </recommendedName>
</protein>
<dbReference type="AlphaFoldDB" id="A0A382MVY9"/>
<evidence type="ECO:0000256" key="1">
    <source>
        <dbReference type="ARBA" id="ARBA00023239"/>
    </source>
</evidence>
<dbReference type="EMBL" id="UINC01095863">
    <property type="protein sequence ID" value="SVC52285.1"/>
    <property type="molecule type" value="Genomic_DNA"/>
</dbReference>
<evidence type="ECO:0008006" key="3">
    <source>
        <dbReference type="Google" id="ProtNLM"/>
    </source>
</evidence>
<dbReference type="GO" id="GO:0019752">
    <property type="term" value="P:carboxylic acid metabolic process"/>
    <property type="evidence" value="ECO:0007669"/>
    <property type="project" value="InterPro"/>
</dbReference>
<evidence type="ECO:0000313" key="2">
    <source>
        <dbReference type="EMBL" id="SVC52285.1"/>
    </source>
</evidence>
<accession>A0A382MVY9</accession>
<gene>
    <name evidence="2" type="ORF">METZ01_LOCUS305139</name>
</gene>
<proteinExistence type="predicted"/>
<keyword evidence="1" id="KW-0456">Lyase</keyword>
<dbReference type="InterPro" id="IPR006254">
    <property type="entry name" value="Isocitrate_lyase"/>
</dbReference>